<dbReference type="WBParaSite" id="SSLN_0000248001-mRNA-1">
    <property type="protein sequence ID" value="SSLN_0000248001-mRNA-1"/>
    <property type="gene ID" value="SSLN_0000248001"/>
</dbReference>
<reference evidence="4" key="1">
    <citation type="submission" date="2016-06" db="UniProtKB">
        <authorList>
            <consortium name="WormBaseParasite"/>
        </authorList>
    </citation>
    <scope>IDENTIFICATION</scope>
</reference>
<dbReference type="OrthoDB" id="425014at2759"/>
<evidence type="ECO:0000313" key="2">
    <source>
        <dbReference type="EMBL" id="VDL88791.1"/>
    </source>
</evidence>
<feature type="domain" description="Reverse transcriptase" evidence="1">
    <location>
        <begin position="11"/>
        <end position="123"/>
    </location>
</feature>
<proteinExistence type="predicted"/>
<dbReference type="EMBL" id="UYSU01032242">
    <property type="protein sequence ID" value="VDL88791.1"/>
    <property type="molecule type" value="Genomic_DNA"/>
</dbReference>
<dbReference type="PANTHER" id="PTHR47027">
    <property type="entry name" value="REVERSE TRANSCRIPTASE DOMAIN-CONTAINING PROTEIN"/>
    <property type="match status" value="1"/>
</dbReference>
<organism evidence="4">
    <name type="scientific">Schistocephalus solidus</name>
    <name type="common">Tapeworm</name>
    <dbReference type="NCBI Taxonomy" id="70667"/>
    <lineage>
        <taxon>Eukaryota</taxon>
        <taxon>Metazoa</taxon>
        <taxon>Spiralia</taxon>
        <taxon>Lophotrochozoa</taxon>
        <taxon>Platyhelminthes</taxon>
        <taxon>Cestoda</taxon>
        <taxon>Eucestoda</taxon>
        <taxon>Diphyllobothriidea</taxon>
        <taxon>Diphyllobothriidae</taxon>
        <taxon>Schistocephalus</taxon>
    </lineage>
</organism>
<name>A0A183SDV8_SCHSO</name>
<evidence type="ECO:0000313" key="4">
    <source>
        <dbReference type="WBParaSite" id="SSLN_0000248001-mRNA-1"/>
    </source>
</evidence>
<dbReference type="Pfam" id="PF00078">
    <property type="entry name" value="RVT_1"/>
    <property type="match status" value="1"/>
</dbReference>
<dbReference type="InterPro" id="IPR000477">
    <property type="entry name" value="RT_dom"/>
</dbReference>
<keyword evidence="3" id="KW-1185">Reference proteome</keyword>
<gene>
    <name evidence="2" type="ORF">SSLN_LOCUS2406</name>
</gene>
<dbReference type="Proteomes" id="UP000275846">
    <property type="component" value="Unassembled WGS sequence"/>
</dbReference>
<reference evidence="2 3" key="2">
    <citation type="submission" date="2018-11" db="EMBL/GenBank/DDBJ databases">
        <authorList>
            <consortium name="Pathogen Informatics"/>
        </authorList>
    </citation>
    <scope>NUCLEOTIDE SEQUENCE [LARGE SCALE GENOMIC DNA]</scope>
    <source>
        <strain evidence="2 3">NST_G2</strain>
    </source>
</reference>
<dbReference type="PANTHER" id="PTHR47027:SF26">
    <property type="entry name" value="REVERSE TRANSCRIPTASE DOMAIN-CONTAINING PROTEIN"/>
    <property type="match status" value="1"/>
</dbReference>
<evidence type="ECO:0000259" key="1">
    <source>
        <dbReference type="Pfam" id="PF00078"/>
    </source>
</evidence>
<protein>
    <submittedName>
        <fullName evidence="4">Reverse transcriptase domain-containing protein</fullName>
    </submittedName>
</protein>
<evidence type="ECO:0000313" key="3">
    <source>
        <dbReference type="Proteomes" id="UP000275846"/>
    </source>
</evidence>
<dbReference type="AlphaFoldDB" id="A0A183SDV8"/>
<sequence>MTARVTDNGMAFEAFAVTDGVKPGCLLVPTLFSLMFSVMLIDAYRDEQLGIRIAYRTDGHLLNSRRMQATTRVSKATVHDFLFADDCVLHTVTGEAMERCMDIFATGCTEFGLKISIAKMVVMPQPTLSRNTKIDDEVAQLISKAIHVFGQLKASVWNRHGIYLNTKLKMFNAIVLKTLLYGAET</sequence>
<accession>A0A183SDV8</accession>